<evidence type="ECO:0000313" key="2">
    <source>
        <dbReference type="Proteomes" id="UP000282654"/>
    </source>
</evidence>
<gene>
    <name evidence="1" type="ORF">EDD75_0960</name>
</gene>
<keyword evidence="2" id="KW-1185">Reference proteome</keyword>
<sequence length="93" mass="10451">MGKRWFLLVIVALMGVTLGVDHCLGALNRALGPERAVRALGFTVLSETAYRIEFMNVRYTLRLSAPPKRLAATCARRAVPALSRLERYFSFRP</sequence>
<comment type="caution">
    <text evidence="1">The sequence shown here is derived from an EMBL/GenBank/DDBJ whole genome shotgun (WGS) entry which is preliminary data.</text>
</comment>
<dbReference type="EMBL" id="RKRE01000002">
    <property type="protein sequence ID" value="RPF46706.1"/>
    <property type="molecule type" value="Genomic_DNA"/>
</dbReference>
<organism evidence="1 2">
    <name type="scientific">Thermodesulfitimonas autotrophica</name>
    <dbReference type="NCBI Taxonomy" id="1894989"/>
    <lineage>
        <taxon>Bacteria</taxon>
        <taxon>Bacillati</taxon>
        <taxon>Bacillota</taxon>
        <taxon>Clostridia</taxon>
        <taxon>Thermoanaerobacterales</taxon>
        <taxon>Thermoanaerobacteraceae</taxon>
        <taxon>Thermodesulfitimonas</taxon>
    </lineage>
</organism>
<name>A0A3N5AND6_9THEO</name>
<dbReference type="Proteomes" id="UP000282654">
    <property type="component" value="Unassembled WGS sequence"/>
</dbReference>
<protein>
    <submittedName>
        <fullName evidence="1">Uncharacterized protein</fullName>
    </submittedName>
</protein>
<evidence type="ECO:0000313" key="1">
    <source>
        <dbReference type="EMBL" id="RPF46706.1"/>
    </source>
</evidence>
<accession>A0A3N5AND6</accession>
<proteinExistence type="predicted"/>
<dbReference type="RefSeq" id="WP_123928805.1">
    <property type="nucleotide sequence ID" value="NZ_RKRE01000002.1"/>
</dbReference>
<dbReference type="AlphaFoldDB" id="A0A3N5AND6"/>
<reference evidence="1 2" key="1">
    <citation type="submission" date="2018-11" db="EMBL/GenBank/DDBJ databases">
        <title>Genomic Encyclopedia of Type Strains, Phase IV (KMG-IV): sequencing the most valuable type-strain genomes for metagenomic binning, comparative biology and taxonomic classification.</title>
        <authorList>
            <person name="Goeker M."/>
        </authorList>
    </citation>
    <scope>NUCLEOTIDE SEQUENCE [LARGE SCALE GENOMIC DNA]</scope>
    <source>
        <strain evidence="1 2">DSM 102936</strain>
    </source>
</reference>